<dbReference type="NCBIfam" id="TIGR00020">
    <property type="entry name" value="prfB"/>
    <property type="match status" value="1"/>
</dbReference>
<comment type="subcellular location">
    <subcellularLocation>
        <location evidence="4">Cytoplasm</location>
    </subcellularLocation>
</comment>
<protein>
    <recommendedName>
        <fullName evidence="4 5">Peptide chain release factor 2</fullName>
        <shortName evidence="4">RF-2</shortName>
    </recommendedName>
</protein>
<evidence type="ECO:0000256" key="1">
    <source>
        <dbReference type="ARBA" id="ARBA00010835"/>
    </source>
</evidence>
<dbReference type="SMART" id="SM00937">
    <property type="entry name" value="PCRF"/>
    <property type="match status" value="1"/>
</dbReference>
<keyword evidence="2 4" id="KW-0488">Methylation</keyword>
<dbReference type="PANTHER" id="PTHR43116:SF3">
    <property type="entry name" value="CLASS I PEPTIDE CHAIN RELEASE FACTOR"/>
    <property type="match status" value="1"/>
</dbReference>
<dbReference type="Gene3D" id="3.30.160.20">
    <property type="match status" value="1"/>
</dbReference>
<dbReference type="PROSITE" id="PS00745">
    <property type="entry name" value="RF_PROK_I"/>
    <property type="match status" value="1"/>
</dbReference>
<evidence type="ECO:0000256" key="3">
    <source>
        <dbReference type="ARBA" id="ARBA00022917"/>
    </source>
</evidence>
<dbReference type="GO" id="GO:0005737">
    <property type="term" value="C:cytoplasm"/>
    <property type="evidence" value="ECO:0007669"/>
    <property type="project" value="UniProtKB-SubCell"/>
</dbReference>
<dbReference type="EMBL" id="JAGQNX010000048">
    <property type="protein sequence ID" value="MCA9308198.1"/>
    <property type="molecule type" value="Genomic_DNA"/>
</dbReference>
<dbReference type="PANTHER" id="PTHR43116">
    <property type="entry name" value="PEPTIDE CHAIN RELEASE FACTOR 2"/>
    <property type="match status" value="1"/>
</dbReference>
<keyword evidence="3 4" id="KW-0648">Protein biosynthesis</keyword>
<comment type="caution">
    <text evidence="7">The sequence shown here is derived from an EMBL/GenBank/DDBJ whole genome shotgun (WGS) entry which is preliminary data.</text>
</comment>
<dbReference type="SUPFAM" id="SSF75620">
    <property type="entry name" value="Release factor"/>
    <property type="match status" value="1"/>
</dbReference>
<reference evidence="7" key="2">
    <citation type="journal article" date="2021" name="Microbiome">
        <title>Successional dynamics and alternative stable states in a saline activated sludge microbial community over 9 years.</title>
        <authorList>
            <person name="Wang Y."/>
            <person name="Ye J."/>
            <person name="Ju F."/>
            <person name="Liu L."/>
            <person name="Boyd J.A."/>
            <person name="Deng Y."/>
            <person name="Parks D.H."/>
            <person name="Jiang X."/>
            <person name="Yin X."/>
            <person name="Woodcroft B.J."/>
            <person name="Tyson G.W."/>
            <person name="Hugenholtz P."/>
            <person name="Polz M.F."/>
            <person name="Zhang T."/>
        </authorList>
    </citation>
    <scope>NUCLEOTIDE SEQUENCE</scope>
    <source>
        <strain evidence="7">HKST-UBA79</strain>
    </source>
</reference>
<keyword evidence="4" id="KW-0963">Cytoplasm</keyword>
<feature type="modified residue" description="N5-methylglutamine" evidence="4">
    <location>
        <position position="221"/>
    </location>
</feature>
<name>A0A955EEE5_UNCKA</name>
<dbReference type="InterPro" id="IPR045853">
    <property type="entry name" value="Pep_chain_release_fac_I_sf"/>
</dbReference>
<comment type="PTM">
    <text evidence="4">Methylated by PrmC. Methylation increases the termination efficiency of RF2.</text>
</comment>
<dbReference type="InterPro" id="IPR004374">
    <property type="entry name" value="PrfB"/>
</dbReference>
<dbReference type="Pfam" id="PF03462">
    <property type="entry name" value="PCRF"/>
    <property type="match status" value="1"/>
</dbReference>
<evidence type="ECO:0000313" key="7">
    <source>
        <dbReference type="EMBL" id="MCA9308198.1"/>
    </source>
</evidence>
<sequence>MDNPQQSLDQLKSALDILGKEKRILQLKSLMEDPTVWSDWEKGKEISQELSLLQKEVDEYYMLQLLFEEGELAQFENEFKKAELALFLGGRHDKSNAVITLSAGQGGTEAMDWTSILTRMYLRYAERRGWETTVLNINEGDETGYKTFQMEVSGKYAYGYLKNEMGTHRLVRQSPFNSDNLRQTSFCRVEVIPQIDDTVEVDLNPSDVEFEAFRAGGPGGQNVNKVSTAVRLRHIPTGLVVECQEERNQLKNREKAMQMLRSRLYIMEQEKLEETQRELKGLYIAPEWGSQIRNYVLHPYKLVKDLRTGIESTEPDKVLDGDLTAFIEAEIKL</sequence>
<evidence type="ECO:0000259" key="6">
    <source>
        <dbReference type="PROSITE" id="PS00745"/>
    </source>
</evidence>
<dbReference type="InterPro" id="IPR005139">
    <property type="entry name" value="PCRF"/>
</dbReference>
<dbReference type="Pfam" id="PF00472">
    <property type="entry name" value="RF-1"/>
    <property type="match status" value="1"/>
</dbReference>
<dbReference type="GO" id="GO:0016149">
    <property type="term" value="F:translation release factor activity, codon specific"/>
    <property type="evidence" value="ECO:0007669"/>
    <property type="project" value="UniProtKB-UniRule"/>
</dbReference>
<accession>A0A955EEE5</accession>
<dbReference type="Gene3D" id="3.30.70.1660">
    <property type="match status" value="1"/>
</dbReference>
<dbReference type="HAMAP" id="MF_00094">
    <property type="entry name" value="Rel_fac_2"/>
    <property type="match status" value="1"/>
</dbReference>
<gene>
    <name evidence="4 7" type="primary">prfB</name>
    <name evidence="7" type="ORF">KC980_01685</name>
</gene>
<comment type="function">
    <text evidence="4">Peptide chain release factor 2 directs the termination of translation in response to the peptide chain termination codons UGA and UAA.</text>
</comment>
<evidence type="ECO:0000256" key="4">
    <source>
        <dbReference type="HAMAP-Rule" id="MF_00094"/>
    </source>
</evidence>
<dbReference type="Gene3D" id="1.20.58.410">
    <property type="entry name" value="Release factor"/>
    <property type="match status" value="1"/>
</dbReference>
<evidence type="ECO:0000256" key="5">
    <source>
        <dbReference type="NCBIfam" id="TIGR00020"/>
    </source>
</evidence>
<comment type="similarity">
    <text evidence="1 4">Belongs to the prokaryotic/mitochondrial release factor family.</text>
</comment>
<proteinExistence type="inferred from homology"/>
<evidence type="ECO:0000313" key="8">
    <source>
        <dbReference type="Proteomes" id="UP000740557"/>
    </source>
</evidence>
<dbReference type="Proteomes" id="UP000740557">
    <property type="component" value="Unassembled WGS sequence"/>
</dbReference>
<evidence type="ECO:0000256" key="2">
    <source>
        <dbReference type="ARBA" id="ARBA00022481"/>
    </source>
</evidence>
<dbReference type="AlphaFoldDB" id="A0A955EEE5"/>
<feature type="domain" description="Prokaryotic-type class I peptide chain release factors" evidence="6">
    <location>
        <begin position="214"/>
        <end position="230"/>
    </location>
</feature>
<organism evidence="7 8">
    <name type="scientific">candidate division WWE3 bacterium</name>
    <dbReference type="NCBI Taxonomy" id="2053526"/>
    <lineage>
        <taxon>Bacteria</taxon>
        <taxon>Katanobacteria</taxon>
    </lineage>
</organism>
<reference evidence="7" key="1">
    <citation type="submission" date="2020-04" db="EMBL/GenBank/DDBJ databases">
        <authorList>
            <person name="Zhang T."/>
        </authorList>
    </citation>
    <scope>NUCLEOTIDE SEQUENCE</scope>
    <source>
        <strain evidence="7">HKST-UBA79</strain>
    </source>
</reference>
<dbReference type="InterPro" id="IPR000352">
    <property type="entry name" value="Pep_chain_release_fac_I"/>
</dbReference>